<dbReference type="InterPro" id="IPR042226">
    <property type="entry name" value="eFR1_2_sf"/>
</dbReference>
<feature type="domain" description="eRF1/Pelota-like N-terminal" evidence="8">
    <location>
        <begin position="38"/>
        <end position="166"/>
    </location>
</feature>
<proteinExistence type="inferred from homology"/>
<dbReference type="GO" id="GO:0070481">
    <property type="term" value="P:nuclear-transcribed mRNA catabolic process, non-stop decay"/>
    <property type="evidence" value="ECO:0007669"/>
    <property type="project" value="InterPro"/>
</dbReference>
<dbReference type="GO" id="GO:0032790">
    <property type="term" value="P:ribosome disassembly"/>
    <property type="evidence" value="ECO:0007669"/>
    <property type="project" value="TreeGrafter"/>
</dbReference>
<dbReference type="Pfam" id="PF03464">
    <property type="entry name" value="eRF1_2"/>
    <property type="match status" value="1"/>
</dbReference>
<dbReference type="OrthoDB" id="10249111at2759"/>
<dbReference type="InterPro" id="IPR005140">
    <property type="entry name" value="eRF1_Pelota-like_N"/>
</dbReference>
<dbReference type="AlphaFoldDB" id="A0A0J9VPH2"/>
<dbReference type="GO" id="GO:0071025">
    <property type="term" value="P:RNA surveillance"/>
    <property type="evidence" value="ECO:0007669"/>
    <property type="project" value="InterPro"/>
</dbReference>
<evidence type="ECO:0000256" key="4">
    <source>
        <dbReference type="ARBA" id="ARBA00013382"/>
    </source>
</evidence>
<dbReference type="Pfam" id="PF03465">
    <property type="entry name" value="eRF1_3"/>
    <property type="match status" value="1"/>
</dbReference>
<evidence type="ECO:0000313" key="10">
    <source>
        <dbReference type="Proteomes" id="UP000053327"/>
    </source>
</evidence>
<evidence type="ECO:0000256" key="2">
    <source>
        <dbReference type="ARBA" id="ARBA00004496"/>
    </source>
</evidence>
<dbReference type="Gene3D" id="3.30.1330.30">
    <property type="match status" value="1"/>
</dbReference>
<dbReference type="InterPro" id="IPR005141">
    <property type="entry name" value="eRF1_2"/>
</dbReference>
<dbReference type="EMBL" id="KQ234729">
    <property type="protein sequence ID" value="KMZ89138.1"/>
    <property type="molecule type" value="Genomic_DNA"/>
</dbReference>
<evidence type="ECO:0000256" key="6">
    <source>
        <dbReference type="ARBA" id="ARBA00022723"/>
    </source>
</evidence>
<evidence type="ECO:0000313" key="9">
    <source>
        <dbReference type="EMBL" id="KMZ89138.1"/>
    </source>
</evidence>
<dbReference type="PANTHER" id="PTHR10853:SF0">
    <property type="entry name" value="PROTEIN PELOTA HOMOLOG"/>
    <property type="match status" value="1"/>
</dbReference>
<dbReference type="FunFam" id="3.30.1330.30:FF:000008">
    <property type="entry name" value="Protein pelota homolog"/>
    <property type="match status" value="1"/>
</dbReference>
<comment type="cofactor">
    <cofactor evidence="1">
        <name>a divalent metal cation</name>
        <dbReference type="ChEBI" id="CHEBI:60240"/>
    </cofactor>
</comment>
<dbReference type="PANTHER" id="PTHR10853">
    <property type="entry name" value="PELOTA"/>
    <property type="match status" value="1"/>
</dbReference>
<keyword evidence="6" id="KW-0479">Metal-binding</keyword>
<dbReference type="GO" id="GO:0005737">
    <property type="term" value="C:cytoplasm"/>
    <property type="evidence" value="ECO:0007669"/>
    <property type="project" value="UniProtKB-SubCell"/>
</dbReference>
<evidence type="ECO:0000256" key="5">
    <source>
        <dbReference type="ARBA" id="ARBA00022490"/>
    </source>
</evidence>
<reference evidence="9 10" key="1">
    <citation type="submission" date="2011-08" db="EMBL/GenBank/DDBJ databases">
        <title>The Genome Sequence of Plasmodium vivax Brazil I.</title>
        <authorList>
            <consortium name="The Broad Institute Genome Sequencing Platform"/>
            <consortium name="The Broad Institute Genome Sequencing Center for Infectious Disease"/>
            <person name="Neafsey D."/>
            <person name="Carlton J."/>
            <person name="Barnwell J."/>
            <person name="Collins W."/>
            <person name="Escalante A."/>
            <person name="Mullikin J."/>
            <person name="Saul A."/>
            <person name="Guigo R."/>
            <person name="Camara F."/>
            <person name="Young S.K."/>
            <person name="Zeng Q."/>
            <person name="Gargeya S."/>
            <person name="Fitzgerald M."/>
            <person name="Haas B."/>
            <person name="Abouelleil A."/>
            <person name="Alvarado L."/>
            <person name="Arachchi H.M."/>
            <person name="Berlin A."/>
            <person name="Brown A."/>
            <person name="Chapman S.B."/>
            <person name="Chen Z."/>
            <person name="Dunbar C."/>
            <person name="Freedman E."/>
            <person name="Gearin G."/>
            <person name="Gellesch M."/>
            <person name="Goldberg J."/>
            <person name="Griggs A."/>
            <person name="Gujja S."/>
            <person name="Heiman D."/>
            <person name="Howarth C."/>
            <person name="Larson L."/>
            <person name="Lui A."/>
            <person name="MacDonald P.J.P."/>
            <person name="Montmayeur A."/>
            <person name="Murphy C."/>
            <person name="Neiman D."/>
            <person name="Pearson M."/>
            <person name="Priest M."/>
            <person name="Roberts A."/>
            <person name="Saif S."/>
            <person name="Shea T."/>
            <person name="Shenoy N."/>
            <person name="Sisk P."/>
            <person name="Stolte C."/>
            <person name="Sykes S."/>
            <person name="Wortman J."/>
            <person name="Nusbaum C."/>
            <person name="Birren B."/>
        </authorList>
    </citation>
    <scope>NUCLEOTIDE SEQUENCE [LARGE SCALE GENOMIC DNA]</scope>
    <source>
        <strain evidence="9 10">Brazil I</strain>
    </source>
</reference>
<dbReference type="Gene3D" id="2.30.30.870">
    <property type="entry name" value="Pelota, domain A"/>
    <property type="match status" value="1"/>
</dbReference>
<feature type="region of interest" description="Disordered" evidence="7">
    <location>
        <begin position="409"/>
        <end position="465"/>
    </location>
</feature>
<sequence length="465" mass="54044">MELREGGMRMHLKRRDTPLGKPHGVQRKGTLHVERRTNRLLFRKRDNADMAFGLVAEEEDDLWHLYNLVSLQDEVEASTTRKVHKEIGNNTYATEVRKMKLTLMITKVDFDSANNSLRLSGKNIKSNDFVKMGQYHTFEIGLNEKIKIKKKNWDSVYREKLEECTNVQVNSKVAILLVSCGEAQMYLLTENLCRHIFSFSKVIKKKRERSNNSPYAKSLSTFFQQLLLQVLKNINVQGMQCIVLGGPGFFKNDFFQFVYEKSEQKNDRDVLSLREKFLIVKTSSINRNSVNEILGDEQVKKKMLNMKVVSQVDALNRFYKLFDKCEEKICYGEADVKYAASLQAIESLLITDRTFRNCDVVTRKAYVAMVREVKGSGGRVFVFPDNHASGEQLNALTGIAAILKFPVHPEEEERQNEERQNEERQNEKRQNEKRQNEKRQNEKRHDEGKRHDGEKRQDEGPHGQN</sequence>
<comment type="subcellular location">
    <subcellularLocation>
        <location evidence="2">Cytoplasm</location>
    </subcellularLocation>
</comment>
<comment type="similarity">
    <text evidence="3">Belongs to the eukaryotic release factor 1 family. Pelota subfamily.</text>
</comment>
<dbReference type="SUPFAM" id="SSF55315">
    <property type="entry name" value="L30e-like"/>
    <property type="match status" value="1"/>
</dbReference>
<evidence type="ECO:0000256" key="1">
    <source>
        <dbReference type="ARBA" id="ARBA00001968"/>
    </source>
</evidence>
<dbReference type="SUPFAM" id="SSF53137">
    <property type="entry name" value="Translational machinery components"/>
    <property type="match status" value="1"/>
</dbReference>
<dbReference type="NCBIfam" id="TIGR00111">
    <property type="entry name" value="pelota"/>
    <property type="match status" value="1"/>
</dbReference>
<evidence type="ECO:0000256" key="3">
    <source>
        <dbReference type="ARBA" id="ARBA00009504"/>
    </source>
</evidence>
<gene>
    <name evidence="9" type="ORF">PVBG_03102</name>
</gene>
<dbReference type="InterPro" id="IPR005142">
    <property type="entry name" value="eRF1_3"/>
</dbReference>
<accession>A0A0J9VPH2</accession>
<evidence type="ECO:0000256" key="7">
    <source>
        <dbReference type="SAM" id="MobiDB-lite"/>
    </source>
</evidence>
<organism evidence="9 10">
    <name type="scientific">Plasmodium vivax (strain Brazil I)</name>
    <dbReference type="NCBI Taxonomy" id="1033975"/>
    <lineage>
        <taxon>Eukaryota</taxon>
        <taxon>Sar</taxon>
        <taxon>Alveolata</taxon>
        <taxon>Apicomplexa</taxon>
        <taxon>Aconoidasida</taxon>
        <taxon>Haemosporida</taxon>
        <taxon>Plasmodiidae</taxon>
        <taxon>Plasmodium</taxon>
        <taxon>Plasmodium (Plasmodium)</taxon>
    </lineage>
</organism>
<dbReference type="InterPro" id="IPR038069">
    <property type="entry name" value="Pelota/DOM34_N"/>
</dbReference>
<evidence type="ECO:0000259" key="8">
    <source>
        <dbReference type="SMART" id="SM01194"/>
    </source>
</evidence>
<dbReference type="SMART" id="SM01194">
    <property type="entry name" value="eRF1_1"/>
    <property type="match status" value="1"/>
</dbReference>
<dbReference type="GO" id="GO:0070651">
    <property type="term" value="P:nonfunctional rRNA decay"/>
    <property type="evidence" value="ECO:0007669"/>
    <property type="project" value="TreeGrafter"/>
</dbReference>
<dbReference type="FunFam" id="2.30.30.870:FF:000002">
    <property type="entry name" value="Protein pelota homolog"/>
    <property type="match status" value="1"/>
</dbReference>
<protein>
    <recommendedName>
        <fullName evidence="4">Eukaryotic peptide chain release factor subunit 1</fullName>
    </recommendedName>
</protein>
<keyword evidence="5" id="KW-0963">Cytoplasm</keyword>
<dbReference type="SUPFAM" id="SSF159065">
    <property type="entry name" value="Dom34/Pelota N-terminal domain-like"/>
    <property type="match status" value="1"/>
</dbReference>
<dbReference type="InterPro" id="IPR004405">
    <property type="entry name" value="TF_pelota"/>
</dbReference>
<dbReference type="InterPro" id="IPR029064">
    <property type="entry name" value="Ribosomal_eL30-like_sf"/>
</dbReference>
<dbReference type="GO" id="GO:0046872">
    <property type="term" value="F:metal ion binding"/>
    <property type="evidence" value="ECO:0007669"/>
    <property type="project" value="UniProtKB-KW"/>
</dbReference>
<feature type="region of interest" description="Disordered" evidence="7">
    <location>
        <begin position="1"/>
        <end position="28"/>
    </location>
</feature>
<name>A0A0J9VPH2_PLAV1</name>
<dbReference type="Pfam" id="PF26356">
    <property type="entry name" value="Pelota_N"/>
    <property type="match status" value="1"/>
</dbReference>
<dbReference type="InterPro" id="IPR058547">
    <property type="entry name" value="Pelota_N"/>
</dbReference>
<dbReference type="Proteomes" id="UP000053327">
    <property type="component" value="Unassembled WGS sequence"/>
</dbReference>
<dbReference type="Gene3D" id="3.30.420.60">
    <property type="entry name" value="eRF1 domain 2"/>
    <property type="match status" value="1"/>
</dbReference>
<dbReference type="GO" id="GO:0070966">
    <property type="term" value="P:nuclear-transcribed mRNA catabolic process, no-go decay"/>
    <property type="evidence" value="ECO:0007669"/>
    <property type="project" value="InterPro"/>
</dbReference>